<sequence>MGEMTMQNMEIIDDNGTIHTGCEEEMRSAFAAMIDNADYFDTKKAFKEAKKTYATEWTGDLKLIVVVEVAK</sequence>
<evidence type="ECO:0000313" key="1">
    <source>
        <dbReference type="EMBL" id="AII15578.1"/>
    </source>
</evidence>
<accession>A0A076FD50</accession>
<gene>
    <name evidence="1" type="ORF">CIG1485E_a0053</name>
</gene>
<dbReference type="Proteomes" id="UP000028486">
    <property type="component" value="Plasmid pCIG1485E"/>
</dbReference>
<geneLocation type="plasmid" evidence="1 2">
    <name>pCIG1485E</name>
</geneLocation>
<organism evidence="1 2">
    <name type="scientific">Campylobacter iguaniorum</name>
    <dbReference type="NCBI Taxonomy" id="1244531"/>
    <lineage>
        <taxon>Bacteria</taxon>
        <taxon>Pseudomonadati</taxon>
        <taxon>Campylobacterota</taxon>
        <taxon>Epsilonproteobacteria</taxon>
        <taxon>Campylobacterales</taxon>
        <taxon>Campylobacteraceae</taxon>
        <taxon>Campylobacter</taxon>
    </lineage>
</organism>
<proteinExistence type="predicted"/>
<dbReference type="AlphaFoldDB" id="A0A076FD50"/>
<dbReference type="HOGENOM" id="CLU_2732429_0_0_7"/>
<name>A0A076FD50_9BACT</name>
<dbReference type="KEGG" id="caj:CIG1485E_a0053"/>
<dbReference type="RefSeq" id="WP_041572704.1">
    <property type="nucleotide sequence ID" value="NZ_CP009044.1"/>
</dbReference>
<evidence type="ECO:0000313" key="2">
    <source>
        <dbReference type="Proteomes" id="UP000028486"/>
    </source>
</evidence>
<keyword evidence="2" id="KW-1185">Reference proteome</keyword>
<reference evidence="1 2" key="1">
    <citation type="journal article" date="2014" name="Genome Announc.">
        <title>Complete Genome Sequence of Campylobacter iguaniorum Strain 1485ET, Isolated from a Bearded Dragon (Pogona vitticeps).</title>
        <authorList>
            <person name="Gilbert M.J."/>
            <person name="Miller W.G."/>
            <person name="Yee E."/>
            <person name="Kik M."/>
            <person name="Wagenaar J.A."/>
            <person name="Duim B."/>
        </authorList>
    </citation>
    <scope>NUCLEOTIDE SEQUENCE [LARGE SCALE GENOMIC DNA]</scope>
    <source>
        <strain evidence="1 2">1485E</strain>
        <plasmid evidence="1">pCIG1485E</plasmid>
    </source>
</reference>
<protein>
    <submittedName>
        <fullName evidence="1">Uncharacterized protein</fullName>
    </submittedName>
</protein>
<dbReference type="EMBL" id="CP009044">
    <property type="protein sequence ID" value="AII15578.1"/>
    <property type="molecule type" value="Genomic_DNA"/>
</dbReference>
<keyword evidence="1" id="KW-0614">Plasmid</keyword>